<feature type="domain" description="Major facilitator superfamily (MFS) profile" evidence="6">
    <location>
        <begin position="47"/>
        <end position="390"/>
    </location>
</feature>
<evidence type="ECO:0000256" key="3">
    <source>
        <dbReference type="ARBA" id="ARBA00022989"/>
    </source>
</evidence>
<keyword evidence="4 5" id="KW-0472">Membrane</keyword>
<comment type="caution">
    <text evidence="7">The sequence shown here is derived from an EMBL/GenBank/DDBJ whole genome shotgun (WGS) entry which is preliminary data.</text>
</comment>
<dbReference type="Pfam" id="PF00083">
    <property type="entry name" value="Sugar_tr"/>
    <property type="match status" value="1"/>
</dbReference>
<sequence>MFTAIGLGRWHILPILVAFLYQAASPTQLISSVFTNMPLDYKCYTVSGNSIVYNNVCKGLDHKDMNTSCSKIEFNHNVFKTTFTSEFELICDKSWISNLYQLSITIGLLFGSLLGGIADKWGRLTVIRVGALGCLLGVLLVGFGPNVYLILAGRLLTGFFCNILNISSFTLAIENTPAHLRSTISLFIMIGYPLSVVLKGVISYYLRYWRMLHLTISCYIYLIVILIIFLDKSPRWLFQNGKIEEGIRLLEKIIKLNKSDKKVIDFEYFINESRQRHKLKELNSKYDCNPFMKLKHNISVFFKNSAMGSISVITPIIWFITGLVYFGVPLNANNFTDNPFIYMVLIGVVEAISILFGRMVLDKFGNIRTCAFFFGTTGSCLLFILAVSEE</sequence>
<evidence type="ECO:0000256" key="1">
    <source>
        <dbReference type="ARBA" id="ARBA00004141"/>
    </source>
</evidence>
<feature type="transmembrane region" description="Helical" evidence="5">
    <location>
        <begin position="340"/>
        <end position="357"/>
    </location>
</feature>
<dbReference type="EMBL" id="CAXKWB010038491">
    <property type="protein sequence ID" value="CAL4151764.1"/>
    <property type="molecule type" value="Genomic_DNA"/>
</dbReference>
<protein>
    <recommendedName>
        <fullName evidence="6">Major facilitator superfamily (MFS) profile domain-containing protein</fullName>
    </recommendedName>
</protein>
<feature type="transmembrane region" description="Helical" evidence="5">
    <location>
        <begin position="149"/>
        <end position="172"/>
    </location>
</feature>
<keyword evidence="3 5" id="KW-1133">Transmembrane helix</keyword>
<feature type="transmembrane region" description="Helical" evidence="5">
    <location>
        <begin position="369"/>
        <end position="388"/>
    </location>
</feature>
<feature type="transmembrane region" description="Helical" evidence="5">
    <location>
        <begin position="12"/>
        <end position="34"/>
    </location>
</feature>
<dbReference type="InterPro" id="IPR020846">
    <property type="entry name" value="MFS_dom"/>
</dbReference>
<keyword evidence="8" id="KW-1185">Reference proteome</keyword>
<gene>
    <name evidence="7" type="ORF">MNOR_LOCUS30834</name>
</gene>
<dbReference type="PROSITE" id="PS50850">
    <property type="entry name" value="MFS"/>
    <property type="match status" value="1"/>
</dbReference>
<dbReference type="PANTHER" id="PTHR24064">
    <property type="entry name" value="SOLUTE CARRIER FAMILY 22 MEMBER"/>
    <property type="match status" value="1"/>
</dbReference>
<dbReference type="SUPFAM" id="SSF103473">
    <property type="entry name" value="MFS general substrate transporter"/>
    <property type="match status" value="1"/>
</dbReference>
<evidence type="ECO:0000313" key="7">
    <source>
        <dbReference type="EMBL" id="CAL4151764.1"/>
    </source>
</evidence>
<reference evidence="7 8" key="1">
    <citation type="submission" date="2024-05" db="EMBL/GenBank/DDBJ databases">
        <authorList>
            <person name="Wallberg A."/>
        </authorList>
    </citation>
    <scope>NUCLEOTIDE SEQUENCE [LARGE SCALE GENOMIC DNA]</scope>
</reference>
<dbReference type="GO" id="GO:0016020">
    <property type="term" value="C:membrane"/>
    <property type="evidence" value="ECO:0007669"/>
    <property type="project" value="UniProtKB-SubCell"/>
</dbReference>
<dbReference type="Gene3D" id="1.20.1250.20">
    <property type="entry name" value="MFS general substrate transporter like domains"/>
    <property type="match status" value="1"/>
</dbReference>
<dbReference type="InterPro" id="IPR036259">
    <property type="entry name" value="MFS_trans_sf"/>
</dbReference>
<feature type="transmembrane region" description="Helical" evidence="5">
    <location>
        <begin position="212"/>
        <end position="230"/>
    </location>
</feature>
<feature type="transmembrane region" description="Helical" evidence="5">
    <location>
        <begin position="305"/>
        <end position="328"/>
    </location>
</feature>
<feature type="transmembrane region" description="Helical" evidence="5">
    <location>
        <begin position="184"/>
        <end position="206"/>
    </location>
</feature>
<dbReference type="AlphaFoldDB" id="A0AAV2RY47"/>
<evidence type="ECO:0000313" key="8">
    <source>
        <dbReference type="Proteomes" id="UP001497623"/>
    </source>
</evidence>
<evidence type="ECO:0000259" key="6">
    <source>
        <dbReference type="PROSITE" id="PS50850"/>
    </source>
</evidence>
<proteinExistence type="predicted"/>
<comment type="subcellular location">
    <subcellularLocation>
        <location evidence="1">Membrane</location>
        <topology evidence="1">Multi-pass membrane protein</topology>
    </subcellularLocation>
</comment>
<organism evidence="7 8">
    <name type="scientific">Meganyctiphanes norvegica</name>
    <name type="common">Northern krill</name>
    <name type="synonym">Thysanopoda norvegica</name>
    <dbReference type="NCBI Taxonomy" id="48144"/>
    <lineage>
        <taxon>Eukaryota</taxon>
        <taxon>Metazoa</taxon>
        <taxon>Ecdysozoa</taxon>
        <taxon>Arthropoda</taxon>
        <taxon>Crustacea</taxon>
        <taxon>Multicrustacea</taxon>
        <taxon>Malacostraca</taxon>
        <taxon>Eumalacostraca</taxon>
        <taxon>Eucarida</taxon>
        <taxon>Euphausiacea</taxon>
        <taxon>Euphausiidae</taxon>
        <taxon>Meganyctiphanes</taxon>
    </lineage>
</organism>
<name>A0AAV2RY47_MEGNR</name>
<keyword evidence="2 5" id="KW-0812">Transmembrane</keyword>
<evidence type="ECO:0000256" key="5">
    <source>
        <dbReference type="SAM" id="Phobius"/>
    </source>
</evidence>
<feature type="transmembrane region" description="Helical" evidence="5">
    <location>
        <begin position="99"/>
        <end position="118"/>
    </location>
</feature>
<dbReference type="GO" id="GO:0022857">
    <property type="term" value="F:transmembrane transporter activity"/>
    <property type="evidence" value="ECO:0007669"/>
    <property type="project" value="InterPro"/>
</dbReference>
<feature type="transmembrane region" description="Helical" evidence="5">
    <location>
        <begin position="125"/>
        <end position="143"/>
    </location>
</feature>
<evidence type="ECO:0000256" key="2">
    <source>
        <dbReference type="ARBA" id="ARBA00022692"/>
    </source>
</evidence>
<evidence type="ECO:0000256" key="4">
    <source>
        <dbReference type="ARBA" id="ARBA00023136"/>
    </source>
</evidence>
<dbReference type="Proteomes" id="UP001497623">
    <property type="component" value="Unassembled WGS sequence"/>
</dbReference>
<accession>A0AAV2RY47</accession>
<dbReference type="InterPro" id="IPR005828">
    <property type="entry name" value="MFS_sugar_transport-like"/>
</dbReference>